<evidence type="ECO:0000256" key="1">
    <source>
        <dbReference type="SAM" id="Phobius"/>
    </source>
</evidence>
<evidence type="ECO:0000313" key="2">
    <source>
        <dbReference type="EMBL" id="ABT14334.1"/>
    </source>
</evidence>
<evidence type="ECO:0000313" key="3">
    <source>
        <dbReference type="Proteomes" id="UP000246715"/>
    </source>
</evidence>
<proteinExistence type="predicted"/>
<keyword evidence="1" id="KW-1133">Transmembrane helix</keyword>
<dbReference type="Proteomes" id="UP000246715">
    <property type="component" value="Segment"/>
</dbReference>
<accession>A7IVG0</accession>
<sequence length="80" mass="8855">MCSKISRLSLRACSESNGIFSWKNTSCRPCTPTPTGRRRLLLVSASGTAYAITSMLLSRFFVRTLTCLRRSSKSNASFLT</sequence>
<gene>
    <name evidence="2" type="primary">m780R</name>
    <name evidence="2" type="ORF">MT325_m780R</name>
</gene>
<feature type="transmembrane region" description="Helical" evidence="1">
    <location>
        <begin position="41"/>
        <end position="62"/>
    </location>
</feature>
<keyword evidence="1" id="KW-0812">Transmembrane</keyword>
<organism evidence="2 3">
    <name type="scientific">Paramecium bursaria Chlorella virus MT325</name>
    <name type="common">PBCV-MT325</name>
    <dbReference type="NCBI Taxonomy" id="346932"/>
    <lineage>
        <taxon>Viruses</taxon>
        <taxon>Varidnaviria</taxon>
        <taxon>Bamfordvirae</taxon>
        <taxon>Nucleocytoviricota</taxon>
        <taxon>Megaviricetes</taxon>
        <taxon>Algavirales</taxon>
        <taxon>Phycodnaviridae</taxon>
        <taxon>Chlorovirus</taxon>
        <taxon>Chlorovirus conductrix</taxon>
        <taxon>Paramecium bursaria Chlorella virus A1</taxon>
    </lineage>
</organism>
<name>A7IVG0_PBCVM</name>
<reference evidence="2 3" key="1">
    <citation type="journal article" date="2007" name="Virology">
        <title>Sequence and annotation of the 314-kb MT325 and the 321-kb FR483 viruses that infect Chlorella Pbi.</title>
        <authorList>
            <person name="Fitzgerald L.A."/>
            <person name="Graves M.V."/>
            <person name="Li X."/>
            <person name="Feldblyum T."/>
            <person name="Hartigan J."/>
            <person name="Van Etten J.L."/>
        </authorList>
    </citation>
    <scope>NUCLEOTIDE SEQUENCE [LARGE SCALE GENOMIC DNA]</scope>
    <source>
        <strain evidence="2 3">MT325</strain>
    </source>
</reference>
<organismHost>
    <name type="scientific">Paramecium bursaria</name>
    <dbReference type="NCBI Taxonomy" id="74790"/>
</organismHost>
<keyword evidence="1" id="KW-0472">Membrane</keyword>
<dbReference type="EMBL" id="DQ491001">
    <property type="protein sequence ID" value="ABT14334.1"/>
    <property type="molecule type" value="Genomic_DNA"/>
</dbReference>
<protein>
    <submittedName>
        <fullName evidence="2">Uncharacterized protein m780R</fullName>
    </submittedName>
</protein>